<feature type="chain" id="PRO_5045521696" evidence="1">
    <location>
        <begin position="28"/>
        <end position="280"/>
    </location>
</feature>
<sequence length="280" mass="31509">MKKTIAKLLTIPLFVVSLMSSSTSAFAVPEKTSSYDPMTESSTVTFDYIREKALKEGLAIDINKYEAELGKTLALKSTQSNQQNLSFLLDDYIVYSETEYPDSHSQIGISAVSGDTRIITEYAYGAQTEYKNTRGDLAVLANKVFEFGAGLTHPYVGAFMSILGFFINESEYESYNSTITRSLHDYVIINKKVEVYRNNIWEPMATSQKKNTHAQLNTVYYKGNVRYTPSNLDIGQISGQAGNFFYDEDRLRSLAKNTLYPLFYSYSGGTVVNVTPYFPF</sequence>
<dbReference type="Proteomes" id="UP000743001">
    <property type="component" value="Unassembled WGS sequence"/>
</dbReference>
<keyword evidence="1" id="KW-0732">Signal</keyword>
<feature type="signal peptide" evidence="1">
    <location>
        <begin position="1"/>
        <end position="27"/>
    </location>
</feature>
<reference evidence="2 3" key="1">
    <citation type="submission" date="2021-06" db="EMBL/GenBank/DDBJ databases">
        <authorList>
            <person name="Sun Q."/>
            <person name="Li D."/>
        </authorList>
    </citation>
    <scope>NUCLEOTIDE SEQUENCE [LARGE SCALE GENOMIC DNA]</scope>
    <source>
        <strain evidence="2 3">MSJ-6</strain>
    </source>
</reference>
<organism evidence="2 3">
    <name type="scientific">Paenibacillus brevis</name>
    <dbReference type="NCBI Taxonomy" id="2841508"/>
    <lineage>
        <taxon>Bacteria</taxon>
        <taxon>Bacillati</taxon>
        <taxon>Bacillota</taxon>
        <taxon>Bacilli</taxon>
        <taxon>Bacillales</taxon>
        <taxon>Paenibacillaceae</taxon>
        <taxon>Paenibacillus</taxon>
    </lineage>
</organism>
<dbReference type="RefSeq" id="WP_216476580.1">
    <property type="nucleotide sequence ID" value="NZ_JAHLQJ010000001.1"/>
</dbReference>
<keyword evidence="3" id="KW-1185">Reference proteome</keyword>
<name>A0ABS6FJQ6_9BACL</name>
<gene>
    <name evidence="2" type="ORF">KQJ23_00180</name>
</gene>
<dbReference type="EMBL" id="JAHLQJ010000001">
    <property type="protein sequence ID" value="MBU5670234.1"/>
    <property type="molecule type" value="Genomic_DNA"/>
</dbReference>
<evidence type="ECO:0000313" key="3">
    <source>
        <dbReference type="Proteomes" id="UP000743001"/>
    </source>
</evidence>
<evidence type="ECO:0000256" key="1">
    <source>
        <dbReference type="SAM" id="SignalP"/>
    </source>
</evidence>
<accession>A0ABS6FJQ6</accession>
<proteinExistence type="predicted"/>
<protein>
    <submittedName>
        <fullName evidence="2">Uncharacterized protein</fullName>
    </submittedName>
</protein>
<comment type="caution">
    <text evidence="2">The sequence shown here is derived from an EMBL/GenBank/DDBJ whole genome shotgun (WGS) entry which is preliminary data.</text>
</comment>
<evidence type="ECO:0000313" key="2">
    <source>
        <dbReference type="EMBL" id="MBU5670234.1"/>
    </source>
</evidence>